<proteinExistence type="predicted"/>
<dbReference type="Proteomes" id="UP001172155">
    <property type="component" value="Unassembled WGS sequence"/>
</dbReference>
<comment type="caution">
    <text evidence="2">The sequence shown here is derived from an EMBL/GenBank/DDBJ whole genome shotgun (WGS) entry which is preliminary data.</text>
</comment>
<accession>A0AA40BQ08</accession>
<dbReference type="EMBL" id="JAUKUD010000007">
    <property type="protein sequence ID" value="KAK0738282.1"/>
    <property type="molecule type" value="Genomic_DNA"/>
</dbReference>
<gene>
    <name evidence="2" type="ORF">B0T18DRAFT_394599</name>
</gene>
<feature type="region of interest" description="Disordered" evidence="1">
    <location>
        <begin position="61"/>
        <end position="85"/>
    </location>
</feature>
<organism evidence="2 3">
    <name type="scientific">Schizothecium vesticola</name>
    <dbReference type="NCBI Taxonomy" id="314040"/>
    <lineage>
        <taxon>Eukaryota</taxon>
        <taxon>Fungi</taxon>
        <taxon>Dikarya</taxon>
        <taxon>Ascomycota</taxon>
        <taxon>Pezizomycotina</taxon>
        <taxon>Sordariomycetes</taxon>
        <taxon>Sordariomycetidae</taxon>
        <taxon>Sordariales</taxon>
        <taxon>Schizotheciaceae</taxon>
        <taxon>Schizothecium</taxon>
    </lineage>
</organism>
<dbReference type="AlphaFoldDB" id="A0AA40BQ08"/>
<evidence type="ECO:0000313" key="2">
    <source>
        <dbReference type="EMBL" id="KAK0738282.1"/>
    </source>
</evidence>
<keyword evidence="3" id="KW-1185">Reference proteome</keyword>
<protein>
    <submittedName>
        <fullName evidence="2">Uncharacterized protein</fullName>
    </submittedName>
</protein>
<sequence>MAMSSLQQHGRDQFSQVPFDMQESTQRAVEVLRVLNIQRRLGAISAQSRYASHACSNFRADGLREPPQLSGRGPPAPNAGMQPVETDEKVRYGLVSSLKTSHCLPSTSRIGGGNDEFIYRPSFKDAPILASSASPAFRRASFDVIVCDLPNQVFRVVI</sequence>
<evidence type="ECO:0000256" key="1">
    <source>
        <dbReference type="SAM" id="MobiDB-lite"/>
    </source>
</evidence>
<reference evidence="2" key="1">
    <citation type="submission" date="2023-06" db="EMBL/GenBank/DDBJ databases">
        <title>Genome-scale phylogeny and comparative genomics of the fungal order Sordariales.</title>
        <authorList>
            <consortium name="Lawrence Berkeley National Laboratory"/>
            <person name="Hensen N."/>
            <person name="Bonometti L."/>
            <person name="Westerberg I."/>
            <person name="Brannstrom I.O."/>
            <person name="Guillou S."/>
            <person name="Cros-Aarteil S."/>
            <person name="Calhoun S."/>
            <person name="Haridas S."/>
            <person name="Kuo A."/>
            <person name="Mondo S."/>
            <person name="Pangilinan J."/>
            <person name="Riley R."/>
            <person name="LaButti K."/>
            <person name="Andreopoulos B."/>
            <person name="Lipzen A."/>
            <person name="Chen C."/>
            <person name="Yanf M."/>
            <person name="Daum C."/>
            <person name="Ng V."/>
            <person name="Clum A."/>
            <person name="Steindorff A."/>
            <person name="Ohm R."/>
            <person name="Martin F."/>
            <person name="Silar P."/>
            <person name="Natvig D."/>
            <person name="Lalanne C."/>
            <person name="Gautier V."/>
            <person name="Ament-velasquez S.L."/>
            <person name="Kruys A."/>
            <person name="Hutchinson M.I."/>
            <person name="Powell A.J."/>
            <person name="Barry K."/>
            <person name="Miller A.N."/>
            <person name="Grigoriev I.V."/>
            <person name="Debuchy R."/>
            <person name="Gladieux P."/>
            <person name="Thoren M.H."/>
            <person name="Johannesson H."/>
        </authorList>
    </citation>
    <scope>NUCLEOTIDE SEQUENCE</scope>
    <source>
        <strain evidence="2">SMH3187-1</strain>
    </source>
</reference>
<evidence type="ECO:0000313" key="3">
    <source>
        <dbReference type="Proteomes" id="UP001172155"/>
    </source>
</evidence>
<name>A0AA40BQ08_9PEZI</name>